<dbReference type="PANTHER" id="PTHR46401">
    <property type="entry name" value="GLYCOSYLTRANSFERASE WBBK-RELATED"/>
    <property type="match status" value="1"/>
</dbReference>
<evidence type="ECO:0000313" key="3">
    <source>
        <dbReference type="EMBL" id="CAB3776383.1"/>
    </source>
</evidence>
<dbReference type="PANTHER" id="PTHR46401:SF2">
    <property type="entry name" value="GLYCOSYLTRANSFERASE WBBK-RELATED"/>
    <property type="match status" value="1"/>
</dbReference>
<proteinExistence type="predicted"/>
<evidence type="ECO:0000313" key="4">
    <source>
        <dbReference type="Proteomes" id="UP000494119"/>
    </source>
</evidence>
<dbReference type="AlphaFoldDB" id="A0A6J5FEL6"/>
<sequence length="345" mass="37699">MRLFIAAPDIFPGDAVGNHCLGIARAARRLGWDARAYAQRFAGDVQPIETMFDEVRPDDTLWVSYSIHDPLLERLLALPGRKLCYFHGVTSPELLREFEPVTADLCARSVEQFPQLARFERIMANSRFTARSLAGVVQLEQIGILPPVCPDMPVFSRPGNRAAAASQDDLRLLTVGRVVPHKRVEDAIDIVARACGEGVEAYLRIVGTTPNGTYAHFLLERARELGVGERVELAGVLDDDSLFAEFNTADALLTVSQHEGFCVPVLEAMHLGLPCFVRTGTAASEVAAGCAVEFTALDEAALALRAMAQDRAIKERLDAAGKRRAAELLEQTSDEALRKIFCAAQ</sequence>
<dbReference type="SUPFAM" id="SSF53756">
    <property type="entry name" value="UDP-Glycosyltransferase/glycogen phosphorylase"/>
    <property type="match status" value="1"/>
</dbReference>
<dbReference type="Gene3D" id="3.40.50.2000">
    <property type="entry name" value="Glycogen Phosphorylase B"/>
    <property type="match status" value="2"/>
</dbReference>
<dbReference type="InterPro" id="IPR001296">
    <property type="entry name" value="Glyco_trans_1"/>
</dbReference>
<name>A0A6J5FEL6_9BURK</name>
<organism evidence="3 4">
    <name type="scientific">Paraburkholderia caffeinitolerans</name>
    <dbReference type="NCBI Taxonomy" id="1723730"/>
    <lineage>
        <taxon>Bacteria</taxon>
        <taxon>Pseudomonadati</taxon>
        <taxon>Pseudomonadota</taxon>
        <taxon>Betaproteobacteria</taxon>
        <taxon>Burkholderiales</taxon>
        <taxon>Burkholderiaceae</taxon>
        <taxon>Paraburkholderia</taxon>
    </lineage>
</organism>
<protein>
    <recommendedName>
        <fullName evidence="2">Glycosyl transferase family 1 domain-containing protein</fullName>
    </recommendedName>
</protein>
<evidence type="ECO:0000256" key="1">
    <source>
        <dbReference type="ARBA" id="ARBA00022679"/>
    </source>
</evidence>
<dbReference type="GO" id="GO:0016757">
    <property type="term" value="F:glycosyltransferase activity"/>
    <property type="evidence" value="ECO:0007669"/>
    <property type="project" value="InterPro"/>
</dbReference>
<dbReference type="Proteomes" id="UP000494119">
    <property type="component" value="Unassembled WGS sequence"/>
</dbReference>
<dbReference type="Pfam" id="PF00534">
    <property type="entry name" value="Glycos_transf_1"/>
    <property type="match status" value="1"/>
</dbReference>
<feature type="domain" description="Glycosyl transferase family 1" evidence="2">
    <location>
        <begin position="166"/>
        <end position="322"/>
    </location>
</feature>
<gene>
    <name evidence="3" type="ORF">LMG28688_00221</name>
</gene>
<keyword evidence="1" id="KW-0808">Transferase</keyword>
<accession>A0A6J5FEL6</accession>
<dbReference type="RefSeq" id="WP_175194100.1">
    <property type="nucleotide sequence ID" value="NZ_CADIKL010000001.1"/>
</dbReference>
<dbReference type="GO" id="GO:0009103">
    <property type="term" value="P:lipopolysaccharide biosynthetic process"/>
    <property type="evidence" value="ECO:0007669"/>
    <property type="project" value="TreeGrafter"/>
</dbReference>
<keyword evidence="4" id="KW-1185">Reference proteome</keyword>
<reference evidence="3 4" key="1">
    <citation type="submission" date="2020-04" db="EMBL/GenBank/DDBJ databases">
        <authorList>
            <person name="De Canck E."/>
        </authorList>
    </citation>
    <scope>NUCLEOTIDE SEQUENCE [LARGE SCALE GENOMIC DNA]</scope>
    <source>
        <strain evidence="3 4">LMG 28688</strain>
    </source>
</reference>
<evidence type="ECO:0000259" key="2">
    <source>
        <dbReference type="Pfam" id="PF00534"/>
    </source>
</evidence>
<dbReference type="EMBL" id="CADIKL010000001">
    <property type="protein sequence ID" value="CAB3776383.1"/>
    <property type="molecule type" value="Genomic_DNA"/>
</dbReference>